<feature type="region of interest" description="Disordered" evidence="1">
    <location>
        <begin position="297"/>
        <end position="316"/>
    </location>
</feature>
<proteinExistence type="predicted"/>
<comment type="caution">
    <text evidence="2">The sequence shown here is derived from an EMBL/GenBank/DDBJ whole genome shotgun (WGS) entry which is preliminary data.</text>
</comment>
<feature type="compositionally biased region" description="Basic and acidic residues" evidence="1">
    <location>
        <begin position="498"/>
        <end position="509"/>
    </location>
</feature>
<name>A0ABR0RZF7_9EURO</name>
<dbReference type="Proteomes" id="UP001334248">
    <property type="component" value="Unassembled WGS sequence"/>
</dbReference>
<feature type="compositionally biased region" description="Polar residues" evidence="1">
    <location>
        <begin position="511"/>
        <end position="522"/>
    </location>
</feature>
<organism evidence="2 3">
    <name type="scientific">Knufia obscura</name>
    <dbReference type="NCBI Taxonomy" id="1635080"/>
    <lineage>
        <taxon>Eukaryota</taxon>
        <taxon>Fungi</taxon>
        <taxon>Dikarya</taxon>
        <taxon>Ascomycota</taxon>
        <taxon>Pezizomycotina</taxon>
        <taxon>Eurotiomycetes</taxon>
        <taxon>Chaetothyriomycetidae</taxon>
        <taxon>Chaetothyriales</taxon>
        <taxon>Trichomeriaceae</taxon>
        <taxon>Knufia</taxon>
    </lineage>
</organism>
<feature type="region of interest" description="Disordered" evidence="1">
    <location>
        <begin position="565"/>
        <end position="584"/>
    </location>
</feature>
<evidence type="ECO:0000313" key="3">
    <source>
        <dbReference type="Proteomes" id="UP001334248"/>
    </source>
</evidence>
<evidence type="ECO:0000313" key="2">
    <source>
        <dbReference type="EMBL" id="KAK5945603.1"/>
    </source>
</evidence>
<feature type="compositionally biased region" description="Basic and acidic residues" evidence="1">
    <location>
        <begin position="570"/>
        <end position="584"/>
    </location>
</feature>
<feature type="compositionally biased region" description="Polar residues" evidence="1">
    <location>
        <begin position="297"/>
        <end position="314"/>
    </location>
</feature>
<feature type="region of interest" description="Disordered" evidence="1">
    <location>
        <begin position="262"/>
        <end position="283"/>
    </location>
</feature>
<feature type="region of interest" description="Disordered" evidence="1">
    <location>
        <begin position="39"/>
        <end position="80"/>
    </location>
</feature>
<accession>A0ABR0RZF7</accession>
<dbReference type="GeneID" id="89996257"/>
<protein>
    <submittedName>
        <fullName evidence="2">Uncharacterized protein</fullName>
    </submittedName>
</protein>
<gene>
    <name evidence="2" type="ORF">PMZ80_002808</name>
</gene>
<dbReference type="RefSeq" id="XP_064733693.1">
    <property type="nucleotide sequence ID" value="XM_064871240.1"/>
</dbReference>
<feature type="region of interest" description="Disordered" evidence="1">
    <location>
        <begin position="495"/>
        <end position="524"/>
    </location>
</feature>
<reference evidence="2 3" key="1">
    <citation type="journal article" date="2023" name="Res Sq">
        <title>Genomic and morphological characterization of Knufia obscura isolated from the Mars 2020 spacecraft assembly facility.</title>
        <authorList>
            <person name="Chander A.M."/>
            <person name="Teixeira M.M."/>
            <person name="Singh N.K."/>
            <person name="Williams M.P."/>
            <person name="Parker C.W."/>
            <person name="Leo P."/>
            <person name="Stajich J.E."/>
            <person name="Torok T."/>
            <person name="Tighe S."/>
            <person name="Mason C.E."/>
            <person name="Venkateswaran K."/>
        </authorList>
    </citation>
    <scope>NUCLEOTIDE SEQUENCE [LARGE SCALE GENOMIC DNA]</scope>
    <source>
        <strain evidence="2 3">CCFEE 5817</strain>
    </source>
</reference>
<sequence length="584" mass="64358">MRPVLATPTQLDTGQIYMYPSFTTEGRLQQAGCEPIQESYAPISPRVPEDSEPRSSLDGNTVDSGDESDNKNLESQEPSESAITLGALHDNENGITSALIERMAQRPSRPSDRLRLEALLAELRSVARLRMSALRRRSTAKERSAQMRILHHHLLQQIHRMVQLLGERLPVERDESAADWDDCLIDIKDYVVESGKTGKEFDDEQKRLIDLEWDMCAMENNLYGQFEPQGGGGIDDSGNASTNDQSVAADIVAEMARLLSPTMGPTRQGRSHSPPEALSDDPYAGVPSFAILSSDNHNTHSAESGLSAFGQRSSEGIGDQFGRGAEALQDPSQHVFGQMSENILADGSQFWDEEVELLIEEARKELLEKSPGVIDPFERNLQILPRWLSYGTPWNGELLDKERQARPLIATSKAIRALLWHTLAVLCSGLPASASIAPLKDLHSFADVKDLLVGTWMWDPWTLDDIPNGHRNAYQAEPSRSQNAASEAKVATALPGKPCDEKTGDHEDGSTALSPQPSQQPDTLEGVQIFDMRDRTRMEQVALPCSPIISPLRAPSSEPALEAYSGDVVSLERSDQQLRSRSEP</sequence>
<dbReference type="EMBL" id="JAVHJV010000002">
    <property type="protein sequence ID" value="KAK5945603.1"/>
    <property type="molecule type" value="Genomic_DNA"/>
</dbReference>
<keyword evidence="3" id="KW-1185">Reference proteome</keyword>
<evidence type="ECO:0000256" key="1">
    <source>
        <dbReference type="SAM" id="MobiDB-lite"/>
    </source>
</evidence>